<name>A0ABT2DQ19_9BACI</name>
<reference evidence="1 2" key="1">
    <citation type="submission" date="2022-08" db="EMBL/GenBank/DDBJ databases">
        <title>Lysinibacillus sequencing.</title>
        <authorList>
            <person name="Dunlap C."/>
        </authorList>
    </citation>
    <scope>NUCLEOTIDE SEQUENCE [LARGE SCALE GENOMIC DNA]</scope>
    <source>
        <strain evidence="1 2">PB211</strain>
    </source>
</reference>
<protein>
    <submittedName>
        <fullName evidence="1">ABC transporter permease</fullName>
    </submittedName>
</protein>
<comment type="caution">
    <text evidence="1">The sequence shown here is derived from an EMBL/GenBank/DDBJ whole genome shotgun (WGS) entry which is preliminary data.</text>
</comment>
<sequence length="176" mass="19611">MNTNHDRFEELHTSQEELLHQSAGKESHKIPFCCVISIPYGFEVISNYQPKIMYHLGCLATVEETCRKTVQVDDCGNAEVDLHVLKAKGCIPFIANIVVKPTCEQKGCSAKPHIKEIAISCQNSVCVDLILNCSVDSSQHIHLNCNNVVVCDLQMTPIKEACQHVKIKGNFQFLSV</sequence>
<organism evidence="1 2">
    <name type="scientific">Lysinibacillus pinottii</name>
    <dbReference type="NCBI Taxonomy" id="2973932"/>
    <lineage>
        <taxon>Bacteria</taxon>
        <taxon>Bacillati</taxon>
        <taxon>Bacillota</taxon>
        <taxon>Bacilli</taxon>
        <taxon>Bacillales</taxon>
        <taxon>Bacillaceae</taxon>
        <taxon>Lysinibacillus</taxon>
    </lineage>
</organism>
<dbReference type="RefSeq" id="WP_012291793.1">
    <property type="nucleotide sequence ID" value="NZ_JANTOO010000014.1"/>
</dbReference>
<evidence type="ECO:0000313" key="2">
    <source>
        <dbReference type="Proteomes" id="UP001525021"/>
    </source>
</evidence>
<dbReference type="Proteomes" id="UP001525021">
    <property type="component" value="Unassembled WGS sequence"/>
</dbReference>
<accession>A0ABT2DQ19</accession>
<dbReference type="EMBL" id="JANTOO010000014">
    <property type="protein sequence ID" value="MCS1396978.1"/>
    <property type="molecule type" value="Genomic_DNA"/>
</dbReference>
<gene>
    <name evidence="1" type="ORF">NXZ79_13170</name>
</gene>
<evidence type="ECO:0000313" key="1">
    <source>
        <dbReference type="EMBL" id="MCS1396978.1"/>
    </source>
</evidence>
<dbReference type="InterPro" id="IPR009751">
    <property type="entry name" value="CryBP1"/>
</dbReference>
<dbReference type="Pfam" id="PF07029">
    <property type="entry name" value="CryBP1"/>
    <property type="match status" value="1"/>
</dbReference>
<keyword evidence="2" id="KW-1185">Reference proteome</keyword>
<proteinExistence type="predicted"/>